<dbReference type="Proteomes" id="UP001458880">
    <property type="component" value="Unassembled WGS sequence"/>
</dbReference>
<name>A0AAW1IEF3_POPJA</name>
<reference evidence="1 2" key="1">
    <citation type="journal article" date="2024" name="BMC Genomics">
        <title>De novo assembly and annotation of Popillia japonica's genome with initial clues to its potential as an invasive pest.</title>
        <authorList>
            <person name="Cucini C."/>
            <person name="Boschi S."/>
            <person name="Funari R."/>
            <person name="Cardaioli E."/>
            <person name="Iannotti N."/>
            <person name="Marturano G."/>
            <person name="Paoli F."/>
            <person name="Bruttini M."/>
            <person name="Carapelli A."/>
            <person name="Frati F."/>
            <person name="Nardi F."/>
        </authorList>
    </citation>
    <scope>NUCLEOTIDE SEQUENCE [LARGE SCALE GENOMIC DNA]</scope>
    <source>
        <strain evidence="1">DMR45628</strain>
    </source>
</reference>
<evidence type="ECO:0000313" key="2">
    <source>
        <dbReference type="Proteomes" id="UP001458880"/>
    </source>
</evidence>
<keyword evidence="2" id="KW-1185">Reference proteome</keyword>
<gene>
    <name evidence="1" type="ORF">QE152_g36051</name>
</gene>
<protein>
    <submittedName>
        <fullName evidence="1">Uncharacterized protein</fullName>
    </submittedName>
</protein>
<proteinExistence type="predicted"/>
<organism evidence="1 2">
    <name type="scientific">Popillia japonica</name>
    <name type="common">Japanese beetle</name>
    <dbReference type="NCBI Taxonomy" id="7064"/>
    <lineage>
        <taxon>Eukaryota</taxon>
        <taxon>Metazoa</taxon>
        <taxon>Ecdysozoa</taxon>
        <taxon>Arthropoda</taxon>
        <taxon>Hexapoda</taxon>
        <taxon>Insecta</taxon>
        <taxon>Pterygota</taxon>
        <taxon>Neoptera</taxon>
        <taxon>Endopterygota</taxon>
        <taxon>Coleoptera</taxon>
        <taxon>Polyphaga</taxon>
        <taxon>Scarabaeiformia</taxon>
        <taxon>Scarabaeidae</taxon>
        <taxon>Rutelinae</taxon>
        <taxon>Popillia</taxon>
    </lineage>
</organism>
<accession>A0AAW1IEF3</accession>
<comment type="caution">
    <text evidence="1">The sequence shown here is derived from an EMBL/GenBank/DDBJ whole genome shotgun (WGS) entry which is preliminary data.</text>
</comment>
<evidence type="ECO:0000313" key="1">
    <source>
        <dbReference type="EMBL" id="KAK9687735.1"/>
    </source>
</evidence>
<dbReference type="EMBL" id="JASPKY010000627">
    <property type="protein sequence ID" value="KAK9687735.1"/>
    <property type="molecule type" value="Genomic_DNA"/>
</dbReference>
<dbReference type="AlphaFoldDB" id="A0AAW1IEF3"/>
<sequence length="87" mass="10294">MLINLHSLRVIERGSFRDMPNLTVVHISQATQLTYLNGLFDGVTSSKLRVVKIVKNFKIYKNLRRSKEILKKKQNNWKLKKIEENRI</sequence>